<keyword evidence="2" id="KW-1185">Reference proteome</keyword>
<protein>
    <submittedName>
        <fullName evidence="1">Uncharacterized protein</fullName>
    </submittedName>
</protein>
<evidence type="ECO:0000313" key="1">
    <source>
        <dbReference type="EMBL" id="KAJ3804134.1"/>
    </source>
</evidence>
<reference evidence="1" key="1">
    <citation type="submission" date="2022-09" db="EMBL/GenBank/DDBJ databases">
        <title>A Global Phylogenomic Analysis of the Shiitake Genus Lentinula.</title>
        <authorList>
            <consortium name="DOE Joint Genome Institute"/>
            <person name="Sierra-Patev S."/>
            <person name="Min B."/>
            <person name="Naranjo-Ortiz M."/>
            <person name="Looney B."/>
            <person name="Konkel Z."/>
            <person name="Slot J.C."/>
            <person name="Sakamoto Y."/>
            <person name="Steenwyk J.L."/>
            <person name="Rokas A."/>
            <person name="Carro J."/>
            <person name="Camarero S."/>
            <person name="Ferreira P."/>
            <person name="Molpeceres G."/>
            <person name="Ruiz-Duenas F.J."/>
            <person name="Serrano A."/>
            <person name="Henrissat B."/>
            <person name="Drula E."/>
            <person name="Hughes K.W."/>
            <person name="Mata J.L."/>
            <person name="Ishikawa N.K."/>
            <person name="Vargas-Isla R."/>
            <person name="Ushijima S."/>
            <person name="Smith C.A."/>
            <person name="Ahrendt S."/>
            <person name="Andreopoulos W."/>
            <person name="He G."/>
            <person name="Labutti K."/>
            <person name="Lipzen A."/>
            <person name="Ng V."/>
            <person name="Riley R."/>
            <person name="Sandor L."/>
            <person name="Barry K."/>
            <person name="Martinez A.T."/>
            <person name="Xiao Y."/>
            <person name="Gibbons J.G."/>
            <person name="Terashima K."/>
            <person name="Grigoriev I.V."/>
            <person name="Hibbett D.S."/>
        </authorList>
    </citation>
    <scope>NUCLEOTIDE SEQUENCE</scope>
    <source>
        <strain evidence="1">TMI1499</strain>
    </source>
</reference>
<sequence>MSTARGQETHSHLQAVPQLEVATRREGGSGERLAVMESQLAQGLADVGSLREAMTRTNQYLRQILGRQDEVNGRLIAIETRLSMAGSVTPGPSRIVSVKPRVLKRRRVEEETEEEQEEQEEEEEEEKEKEGGEDKEGDELAPKKARSEKGKEREE</sequence>
<accession>A0ACC1THV8</accession>
<organism evidence="1 2">
    <name type="scientific">Lentinula aff. lateritia</name>
    <dbReference type="NCBI Taxonomy" id="2804960"/>
    <lineage>
        <taxon>Eukaryota</taxon>
        <taxon>Fungi</taxon>
        <taxon>Dikarya</taxon>
        <taxon>Basidiomycota</taxon>
        <taxon>Agaricomycotina</taxon>
        <taxon>Agaricomycetes</taxon>
        <taxon>Agaricomycetidae</taxon>
        <taxon>Agaricales</taxon>
        <taxon>Marasmiineae</taxon>
        <taxon>Omphalotaceae</taxon>
        <taxon>Lentinula</taxon>
    </lineage>
</organism>
<name>A0ACC1THV8_9AGAR</name>
<comment type="caution">
    <text evidence="1">The sequence shown here is derived from an EMBL/GenBank/DDBJ whole genome shotgun (WGS) entry which is preliminary data.</text>
</comment>
<dbReference type="EMBL" id="MU796269">
    <property type="protein sequence ID" value="KAJ3804134.1"/>
    <property type="molecule type" value="Genomic_DNA"/>
</dbReference>
<dbReference type="Proteomes" id="UP001163835">
    <property type="component" value="Unassembled WGS sequence"/>
</dbReference>
<proteinExistence type="predicted"/>
<evidence type="ECO:0000313" key="2">
    <source>
        <dbReference type="Proteomes" id="UP001163835"/>
    </source>
</evidence>
<gene>
    <name evidence="1" type="ORF">F5876DRAFT_83713</name>
</gene>